<organism evidence="1 2">
    <name type="scientific">Roseburia yibonii</name>
    <dbReference type="NCBI Taxonomy" id="2763063"/>
    <lineage>
        <taxon>Bacteria</taxon>
        <taxon>Bacillati</taxon>
        <taxon>Bacillota</taxon>
        <taxon>Clostridia</taxon>
        <taxon>Lachnospirales</taxon>
        <taxon>Lachnospiraceae</taxon>
        <taxon>Roseburia</taxon>
    </lineage>
</organism>
<dbReference type="InterPro" id="IPR043743">
    <property type="entry name" value="DUF5688"/>
</dbReference>
<dbReference type="Proteomes" id="UP000621540">
    <property type="component" value="Unassembled WGS sequence"/>
</dbReference>
<dbReference type="Pfam" id="PF18941">
    <property type="entry name" value="DUF5688"/>
    <property type="match status" value="1"/>
</dbReference>
<sequence>MKNLEKEMEKFAELVIGKLRTLYPNLEFRYQDVRKNNGLILHGIILKDDKQIAPNIYLDDAFSEYKNGRSLDMIVSHISEIYEQSRKIEMVIDFTDYEKVKKLIRFKLVNTERNAEYLTSIPHDDFLDLSKVYYLRLDDSKDGMATTVITNELLTIWKKEKEKIALQAAENVRKEISFISMEEVLREAVDIEMMGFEYCPLYVLTNKSRVYGAALMGCEDMLKYISDTMKKESFIILPSSIHEVLILFDSDTDGYGLQGMVKEINDTQVAMDEILSYNIYKYEKGKGISIIES</sequence>
<dbReference type="EMBL" id="JACOQH010000013">
    <property type="protein sequence ID" value="MBC5754939.1"/>
    <property type="molecule type" value="Genomic_DNA"/>
</dbReference>
<dbReference type="RefSeq" id="WP_186982807.1">
    <property type="nucleotide sequence ID" value="NZ_JACOQH010000013.1"/>
</dbReference>
<accession>A0ABR7IDR3</accession>
<comment type="caution">
    <text evidence="1">The sequence shown here is derived from an EMBL/GenBank/DDBJ whole genome shotgun (WGS) entry which is preliminary data.</text>
</comment>
<evidence type="ECO:0000313" key="2">
    <source>
        <dbReference type="Proteomes" id="UP000621540"/>
    </source>
</evidence>
<evidence type="ECO:0008006" key="3">
    <source>
        <dbReference type="Google" id="ProtNLM"/>
    </source>
</evidence>
<name>A0ABR7IDR3_9FIRM</name>
<gene>
    <name evidence="1" type="ORF">H8Z76_13195</name>
</gene>
<keyword evidence="2" id="KW-1185">Reference proteome</keyword>
<protein>
    <recommendedName>
        <fullName evidence="3">DUF1444 family protein</fullName>
    </recommendedName>
</protein>
<proteinExistence type="predicted"/>
<evidence type="ECO:0000313" key="1">
    <source>
        <dbReference type="EMBL" id="MBC5754939.1"/>
    </source>
</evidence>
<reference evidence="1 2" key="1">
    <citation type="submission" date="2020-08" db="EMBL/GenBank/DDBJ databases">
        <title>Genome public.</title>
        <authorList>
            <person name="Liu C."/>
            <person name="Sun Q."/>
        </authorList>
    </citation>
    <scope>NUCLEOTIDE SEQUENCE [LARGE SCALE GENOMIC DNA]</scope>
    <source>
        <strain evidence="1 2">BX0805</strain>
    </source>
</reference>